<sequence>MASTTTTATATKHHHSTTLSSKSPTTTTTTTSETKSPSSTIHKINRINYRSMNNINTSIIRNRHRPYRRTTLTFVDVIIQRYGVDDVVGQFENCPFEVFVLGGISPRKSESTLLLPPALSLNQCRVKNAGPEPKIRELCHNVEELDLASNNIIDIDEVYKIVRAMPNLRFVNLSENDLSKCNRYSSKFIGSINRQKLEKIKSLVLNNTHIPWSGVELLLNIMPSIVDLHLSLNNYESIQLNAKKTYPNIKFLYLSGNPKLCNWNDIKLLMKTFPKLEGLTMADCNIISIPEHVLIHLKNLVSLNISNWPINEWISIDRLNQLPKLIKLRCQGIPILNKLDTADERRQHLIARLPRVTRLNGSDISEDERVFAERAFIRWFIANPDESKPTRFFELQDIHGRVEPLAEVNLSPPKYANVRVIFNDLSNEQLENDQLSYESLVRQCKDSRSFKVDLNKSVRNFKVQLSSLYNVIPTNIRVFYIDTEMSELLGILHIEELRFAQKKLYTYNVQDGDEFLIEMK</sequence>
<dbReference type="OrthoDB" id="5855206at2759"/>
<evidence type="ECO:0000256" key="2">
    <source>
        <dbReference type="ARBA" id="ARBA00022737"/>
    </source>
</evidence>
<dbReference type="InterPro" id="IPR029071">
    <property type="entry name" value="Ubiquitin-like_domsf"/>
</dbReference>
<feature type="compositionally biased region" description="Low complexity" evidence="3">
    <location>
        <begin position="1"/>
        <end position="10"/>
    </location>
</feature>
<keyword evidence="2" id="KW-0677">Repeat</keyword>
<reference evidence="5" key="1">
    <citation type="submission" date="2025-08" db="UniProtKB">
        <authorList>
            <consortium name="RefSeq"/>
        </authorList>
    </citation>
    <scope>IDENTIFICATION</scope>
    <source>
        <strain evidence="5">Airmid</strain>
    </source>
</reference>
<proteinExistence type="predicted"/>
<dbReference type="InParanoid" id="A0A6P6Y888"/>
<protein>
    <submittedName>
        <fullName evidence="5">Tubulin-specific chaperone cofactor E-like protein isoform X1</fullName>
    </submittedName>
</protein>
<evidence type="ECO:0000256" key="1">
    <source>
        <dbReference type="ARBA" id="ARBA00022614"/>
    </source>
</evidence>
<accession>A0A6P6Y888</accession>
<dbReference type="KEGG" id="dpte:113795517"/>
<dbReference type="InterPro" id="IPR032675">
    <property type="entry name" value="LRR_dom_sf"/>
</dbReference>
<keyword evidence="4" id="KW-1185">Reference proteome</keyword>
<dbReference type="Proteomes" id="UP000515146">
    <property type="component" value="Unplaced"/>
</dbReference>
<dbReference type="PANTHER" id="PTHR18849:SF0">
    <property type="entry name" value="CILIA- AND FLAGELLA-ASSOCIATED PROTEIN 410-RELATED"/>
    <property type="match status" value="1"/>
</dbReference>
<dbReference type="GeneID" id="113795517"/>
<dbReference type="RefSeq" id="XP_027201505.1">
    <property type="nucleotide sequence ID" value="XM_027345704.1"/>
</dbReference>
<evidence type="ECO:0000313" key="4">
    <source>
        <dbReference type="Proteomes" id="UP000515146"/>
    </source>
</evidence>
<feature type="compositionally biased region" description="Low complexity" evidence="3">
    <location>
        <begin position="17"/>
        <end position="39"/>
    </location>
</feature>
<gene>
    <name evidence="5" type="primary">LOC113795517</name>
</gene>
<dbReference type="SUPFAM" id="SSF52058">
    <property type="entry name" value="L domain-like"/>
    <property type="match status" value="1"/>
</dbReference>
<name>A0A6P6Y888_DERPT</name>
<keyword evidence="1" id="KW-0433">Leucine-rich repeat</keyword>
<organism evidence="4 5">
    <name type="scientific">Dermatophagoides pteronyssinus</name>
    <name type="common">European house dust mite</name>
    <dbReference type="NCBI Taxonomy" id="6956"/>
    <lineage>
        <taxon>Eukaryota</taxon>
        <taxon>Metazoa</taxon>
        <taxon>Ecdysozoa</taxon>
        <taxon>Arthropoda</taxon>
        <taxon>Chelicerata</taxon>
        <taxon>Arachnida</taxon>
        <taxon>Acari</taxon>
        <taxon>Acariformes</taxon>
        <taxon>Sarcoptiformes</taxon>
        <taxon>Astigmata</taxon>
        <taxon>Psoroptidia</taxon>
        <taxon>Analgoidea</taxon>
        <taxon>Pyroglyphidae</taxon>
        <taxon>Dermatophagoidinae</taxon>
        <taxon>Dermatophagoides</taxon>
    </lineage>
</organism>
<dbReference type="Gene3D" id="3.80.10.10">
    <property type="entry name" value="Ribonuclease Inhibitor"/>
    <property type="match status" value="2"/>
</dbReference>
<dbReference type="AlphaFoldDB" id="A0A6P6Y888"/>
<feature type="region of interest" description="Disordered" evidence="3">
    <location>
        <begin position="1"/>
        <end position="39"/>
    </location>
</feature>
<evidence type="ECO:0000256" key="3">
    <source>
        <dbReference type="SAM" id="MobiDB-lite"/>
    </source>
</evidence>
<evidence type="ECO:0000313" key="5">
    <source>
        <dbReference type="RefSeq" id="XP_027201505.1"/>
    </source>
</evidence>
<dbReference type="SUPFAM" id="SSF54236">
    <property type="entry name" value="Ubiquitin-like"/>
    <property type="match status" value="1"/>
</dbReference>
<dbReference type="FunCoup" id="A0A6P6Y888">
    <property type="interactions" value="382"/>
</dbReference>
<dbReference type="PANTHER" id="PTHR18849">
    <property type="entry name" value="LEUCINE RICH REPEAT PROTEIN"/>
    <property type="match status" value="1"/>
</dbReference>